<feature type="domain" description="DOP1-like C-terminal" evidence="2">
    <location>
        <begin position="412"/>
        <end position="834"/>
    </location>
</feature>
<dbReference type="PANTHER" id="PTHR14042:SF24">
    <property type="entry name" value="PROTEIN DOPEY-1 HOMOLOG"/>
    <property type="match status" value="1"/>
</dbReference>
<feature type="region of interest" description="Disordered" evidence="1">
    <location>
        <begin position="225"/>
        <end position="244"/>
    </location>
</feature>
<comment type="caution">
    <text evidence="3">The sequence shown here is derived from an EMBL/GenBank/DDBJ whole genome shotgun (WGS) entry which is preliminary data.</text>
</comment>
<evidence type="ECO:0000259" key="2">
    <source>
        <dbReference type="Pfam" id="PF24598"/>
    </source>
</evidence>
<dbReference type="AlphaFoldDB" id="A0A0M8N4A4"/>
<proteinExistence type="predicted"/>
<gene>
    <name evidence="3" type="ORF">ESCO_000855</name>
</gene>
<dbReference type="Pfam" id="PF24598">
    <property type="entry name" value="DOP1_C"/>
    <property type="match status" value="1"/>
</dbReference>
<protein>
    <submittedName>
        <fullName evidence="3">Protein dopey</fullName>
    </submittedName>
</protein>
<evidence type="ECO:0000313" key="4">
    <source>
        <dbReference type="Proteomes" id="UP000053831"/>
    </source>
</evidence>
<dbReference type="GO" id="GO:0005802">
    <property type="term" value="C:trans-Golgi network"/>
    <property type="evidence" value="ECO:0007669"/>
    <property type="project" value="TreeGrafter"/>
</dbReference>
<dbReference type="EMBL" id="LGSR01000020">
    <property type="protein sequence ID" value="KOS19660.1"/>
    <property type="molecule type" value="Genomic_DNA"/>
</dbReference>
<name>A0A0M8N4A4_ESCWE</name>
<dbReference type="SUPFAM" id="SSF48371">
    <property type="entry name" value="ARM repeat"/>
    <property type="match status" value="1"/>
</dbReference>
<dbReference type="InterPro" id="IPR056457">
    <property type="entry name" value="DOP1_C"/>
</dbReference>
<reference evidence="3 4" key="1">
    <citation type="submission" date="2015-07" db="EMBL/GenBank/DDBJ databases">
        <title>The genome of the fungus Escovopsis weberi, a specialized disease agent of ant agriculture.</title>
        <authorList>
            <person name="de Man T.J."/>
            <person name="Stajich J.E."/>
            <person name="Kubicek C.P."/>
            <person name="Chenthamara K."/>
            <person name="Atanasova L."/>
            <person name="Druzhinina I.S."/>
            <person name="Birnbaum S."/>
            <person name="Barribeau S.M."/>
            <person name="Teiling C."/>
            <person name="Suen G."/>
            <person name="Currie C."/>
            <person name="Gerardo N.M."/>
        </authorList>
    </citation>
    <scope>NUCLEOTIDE SEQUENCE [LARGE SCALE GENOMIC DNA]</scope>
</reference>
<accession>A0A0M8N4A4</accession>
<keyword evidence="4" id="KW-1185">Reference proteome</keyword>
<dbReference type="InterPro" id="IPR016024">
    <property type="entry name" value="ARM-type_fold"/>
</dbReference>
<dbReference type="OrthoDB" id="297643at2759"/>
<dbReference type="GO" id="GO:0006895">
    <property type="term" value="P:Golgi to endosome transport"/>
    <property type="evidence" value="ECO:0007669"/>
    <property type="project" value="InterPro"/>
</dbReference>
<dbReference type="STRING" id="150374.A0A0M8N4A4"/>
<organism evidence="3 4">
    <name type="scientific">Escovopsis weberi</name>
    <dbReference type="NCBI Taxonomy" id="150374"/>
    <lineage>
        <taxon>Eukaryota</taxon>
        <taxon>Fungi</taxon>
        <taxon>Dikarya</taxon>
        <taxon>Ascomycota</taxon>
        <taxon>Pezizomycotina</taxon>
        <taxon>Sordariomycetes</taxon>
        <taxon>Hypocreomycetidae</taxon>
        <taxon>Hypocreales</taxon>
        <taxon>Hypocreaceae</taxon>
        <taxon>Escovopsis</taxon>
    </lineage>
</organism>
<evidence type="ECO:0000313" key="3">
    <source>
        <dbReference type="EMBL" id="KOS19660.1"/>
    </source>
</evidence>
<feature type="compositionally biased region" description="Basic and acidic residues" evidence="1">
    <location>
        <begin position="225"/>
        <end position="237"/>
    </location>
</feature>
<sequence>MLAQPLFLILDALLDERTQLYMTVKSWLNNMIGIDRLFLLIVIKMSELPCIRGIRLSDTEPREGPDREFIVFTEDDDLDLCLYYLRTLYHVLSCSKEASLAVLASKKIRLGEKQQIQILGGDEDGITFQDYFVRVCMTCITGDASTTGSTELRSRVTQLHRYSLTILHHFLLSHYAAPLSKLNLDVILLDRLLQSISSPDPYVQVLMLDVIFDALKLRDASTAERTDKSEFEKRRSSVAELARASQPSIPASDFRSPVMTMPPQLLKCLQAGLSSSSSHQIDGTFSNLKHLFRDQAYHGSRETGAPESTLIYLLNALEQVLARAHDQILAEEARAQLMKGPDQPQSLFGSMVSGVFQSDAPQTRSATANDRLTVHLAIQDAVRICFKIWSWGQGKEATRQDASSSASFNYTSLQSRKMRRELGDIFLRLLTAIFTTRPTFAEPSSNGSSVSKPKNGADRQEIWANAVERSEDVVTILASIIPNFTKILLEPDRVLSAAGTISTNVVGPILRSKAFPNSIPPKFMSLLNELSRLQNNQKSWKKDISDAFGDNKFFSTNLALVKDDWLPLLRQWTLADKERLPEVLSRISSPTTAGIVFGVGATSARLEADRKTQLSLRRIATLILASAENHFVTDIPAIFDKLVDLLSATSTSSPSSVTRAEVYMVVRALVLKTSPVHLAMVWPVINAEVHAAISSVVAPDHSAASEMYVNAAILQACKLLDLLICLAPDDFQLHEWLFVTDTIDAVYHSSTFQPVALIDEISEELGSAAGGLGPHHDDLSGQPAASSAHFRRPLLRPGGINDEVSLERKDELVAKILRPFFGQLSIYAFESTYAMGTVDREACIQGLLKDIFDDRSMVKAL</sequence>
<dbReference type="Proteomes" id="UP000053831">
    <property type="component" value="Unassembled WGS sequence"/>
</dbReference>
<dbReference type="GO" id="GO:0005829">
    <property type="term" value="C:cytosol"/>
    <property type="evidence" value="ECO:0007669"/>
    <property type="project" value="GOC"/>
</dbReference>
<evidence type="ECO:0000256" key="1">
    <source>
        <dbReference type="SAM" id="MobiDB-lite"/>
    </source>
</evidence>
<dbReference type="GO" id="GO:0005768">
    <property type="term" value="C:endosome"/>
    <property type="evidence" value="ECO:0007669"/>
    <property type="project" value="TreeGrafter"/>
</dbReference>
<dbReference type="PANTHER" id="PTHR14042">
    <property type="entry name" value="DOPEY-RELATED"/>
    <property type="match status" value="1"/>
</dbReference>
<dbReference type="InterPro" id="IPR040314">
    <property type="entry name" value="DOP1"/>
</dbReference>